<dbReference type="AlphaFoldDB" id="A0A1E3HVY2"/>
<organism evidence="1 2">
    <name type="scientific">Cryptococcus wingfieldii CBS 7118</name>
    <dbReference type="NCBI Taxonomy" id="1295528"/>
    <lineage>
        <taxon>Eukaryota</taxon>
        <taxon>Fungi</taxon>
        <taxon>Dikarya</taxon>
        <taxon>Basidiomycota</taxon>
        <taxon>Agaricomycotina</taxon>
        <taxon>Tremellomycetes</taxon>
        <taxon>Tremellales</taxon>
        <taxon>Cryptococcaceae</taxon>
        <taxon>Cryptococcus</taxon>
    </lineage>
</organism>
<evidence type="ECO:0000313" key="1">
    <source>
        <dbReference type="EMBL" id="ODN80315.1"/>
    </source>
</evidence>
<dbReference type="EMBL" id="AWGH01000043">
    <property type="protein sequence ID" value="ODN80315.1"/>
    <property type="molecule type" value="Genomic_DNA"/>
</dbReference>
<comment type="caution">
    <text evidence="1">The sequence shown here is derived from an EMBL/GenBank/DDBJ whole genome shotgun (WGS) entry which is preliminary data.</text>
</comment>
<sequence>MTSNLEFLFSRSKTGGGHSLIINTVSALSRMLDRENLCLAEYDTTPSFLIKAVESIVREFVGTIDLGHLRLASSSLPAKFANCLTAPSFPAFLALLLYTPPIHPPLGAGLPSPPAARLGSVPSRVRLRLGRDQGVLDWPWSWLVAGGPVGQWVGGMVLRWMELDWMGVGVGGPGIKRLGVGVMRLAYWTLQAIKKGDLNIDIERNPGGSAKRVNY</sequence>
<gene>
    <name evidence="1" type="ORF">L198_07815</name>
</gene>
<proteinExistence type="predicted"/>
<dbReference type="GeneID" id="30197026"/>
<dbReference type="Proteomes" id="UP000094819">
    <property type="component" value="Unassembled WGS sequence"/>
</dbReference>
<reference evidence="1 2" key="1">
    <citation type="submission" date="2016-06" db="EMBL/GenBank/DDBJ databases">
        <title>Evolution of pathogenesis and genome organization in the Tremellales.</title>
        <authorList>
            <person name="Cuomo C."/>
            <person name="Litvintseva A."/>
            <person name="Heitman J."/>
            <person name="Chen Y."/>
            <person name="Sun S."/>
            <person name="Springer D."/>
            <person name="Dromer F."/>
            <person name="Young S."/>
            <person name="Zeng Q."/>
            <person name="Chapman S."/>
            <person name="Gujja S."/>
            <person name="Saif S."/>
            <person name="Birren B."/>
        </authorList>
    </citation>
    <scope>NUCLEOTIDE SEQUENCE [LARGE SCALE GENOMIC DNA]</scope>
    <source>
        <strain evidence="1 2">CBS 7118</strain>
    </source>
</reference>
<accession>A0A1E3HVY2</accession>
<keyword evidence="2" id="KW-1185">Reference proteome</keyword>
<dbReference type="RefSeq" id="XP_019028219.1">
    <property type="nucleotide sequence ID" value="XM_019179797.1"/>
</dbReference>
<name>A0A1E3HVY2_9TREE</name>
<dbReference type="OrthoDB" id="302728at2759"/>
<protein>
    <submittedName>
        <fullName evidence="1">Uncharacterized protein</fullName>
    </submittedName>
</protein>
<evidence type="ECO:0000313" key="2">
    <source>
        <dbReference type="Proteomes" id="UP000094819"/>
    </source>
</evidence>